<accession>W3XID3</accession>
<proteinExistence type="predicted"/>
<dbReference type="KEGG" id="pfy:PFICI_03853"/>
<dbReference type="InterPro" id="IPR002575">
    <property type="entry name" value="Aminoglycoside_PTrfase"/>
</dbReference>
<dbReference type="OMA" id="LWHGIAF"/>
<dbReference type="GeneID" id="19268866"/>
<dbReference type="STRING" id="1229662.W3XID3"/>
<dbReference type="EMBL" id="KI912110">
    <property type="protein sequence ID" value="ETS85828.1"/>
    <property type="molecule type" value="Genomic_DNA"/>
</dbReference>
<gene>
    <name evidence="2" type="ORF">PFICI_03853</name>
</gene>
<evidence type="ECO:0000313" key="3">
    <source>
        <dbReference type="Proteomes" id="UP000030651"/>
    </source>
</evidence>
<keyword evidence="3" id="KW-1185">Reference proteome</keyword>
<dbReference type="Proteomes" id="UP000030651">
    <property type="component" value="Unassembled WGS sequence"/>
</dbReference>
<sequence length="365" mass="41237">MTGSSRDSGVCLSSFFSQRKVSHNFRHDCDNFAKAKFPKDDIRPVPTQGYCSYTMFIGDDKVAQFRPPDHGLDIAVTSTAHRIFGDIVPETEILGVVHDENDGTELHAYSMTRLHGTSLVDARHSDNPRPRNTKEARRRIVKDFARLQATSWNNRKPSEQVSQKGLVGSSLVWRTKLLGSNLPERFKKFASSNLRNLDEIEQLPWTLTHGDFIPSNILVSAKNGSITGLLDWAEAEWLPFGVGLYGLEELLGAEVNGTFEYFSEARRLRHLFWSELISLVPELRRDPRLLAAVQEAQVLGILLWHGIAFDDGRLDRVVEEGVDDGEIQRLDAMLLGRSGLRSTSTWRERLFSIRDFVAYHSLGSE</sequence>
<dbReference type="AlphaFoldDB" id="W3XID3"/>
<dbReference type="InterPro" id="IPR051678">
    <property type="entry name" value="AGP_Transferase"/>
</dbReference>
<dbReference type="eggNOG" id="ENOG502S0H8">
    <property type="taxonomic scope" value="Eukaryota"/>
</dbReference>
<dbReference type="InParanoid" id="W3XID3"/>
<dbReference type="SUPFAM" id="SSF56112">
    <property type="entry name" value="Protein kinase-like (PK-like)"/>
    <property type="match status" value="1"/>
</dbReference>
<reference evidence="3" key="1">
    <citation type="journal article" date="2015" name="BMC Genomics">
        <title>Genomic and transcriptomic analysis of the endophytic fungus Pestalotiopsis fici reveals its lifestyle and high potential for synthesis of natural products.</title>
        <authorList>
            <person name="Wang X."/>
            <person name="Zhang X."/>
            <person name="Liu L."/>
            <person name="Xiang M."/>
            <person name="Wang W."/>
            <person name="Sun X."/>
            <person name="Che Y."/>
            <person name="Guo L."/>
            <person name="Liu G."/>
            <person name="Guo L."/>
            <person name="Wang C."/>
            <person name="Yin W.B."/>
            <person name="Stadler M."/>
            <person name="Zhang X."/>
            <person name="Liu X."/>
        </authorList>
    </citation>
    <scope>NUCLEOTIDE SEQUENCE [LARGE SCALE GENOMIC DNA]</scope>
    <source>
        <strain evidence="3">W106-1 / CGMCC3.15140</strain>
    </source>
</reference>
<protein>
    <recommendedName>
        <fullName evidence="1">Aminoglycoside phosphotransferase domain-containing protein</fullName>
    </recommendedName>
</protein>
<dbReference type="HOGENOM" id="CLU_038193_2_0_1"/>
<dbReference type="RefSeq" id="XP_007830625.1">
    <property type="nucleotide sequence ID" value="XM_007832434.1"/>
</dbReference>
<dbReference type="Gene3D" id="3.90.1200.10">
    <property type="match status" value="1"/>
</dbReference>
<organism evidence="2 3">
    <name type="scientific">Pestalotiopsis fici (strain W106-1 / CGMCC3.15140)</name>
    <dbReference type="NCBI Taxonomy" id="1229662"/>
    <lineage>
        <taxon>Eukaryota</taxon>
        <taxon>Fungi</taxon>
        <taxon>Dikarya</taxon>
        <taxon>Ascomycota</taxon>
        <taxon>Pezizomycotina</taxon>
        <taxon>Sordariomycetes</taxon>
        <taxon>Xylariomycetidae</taxon>
        <taxon>Amphisphaeriales</taxon>
        <taxon>Sporocadaceae</taxon>
        <taxon>Pestalotiopsis</taxon>
    </lineage>
</organism>
<name>W3XID3_PESFW</name>
<dbReference type="PANTHER" id="PTHR21310">
    <property type="entry name" value="AMINOGLYCOSIDE PHOSPHOTRANSFERASE-RELATED-RELATED"/>
    <property type="match status" value="1"/>
</dbReference>
<dbReference type="PANTHER" id="PTHR21310:SF59">
    <property type="entry name" value="AMINOGLYCOSIDE PHOSPHOTRANSFERASE DOMAIN-CONTAINING PROTEIN"/>
    <property type="match status" value="1"/>
</dbReference>
<dbReference type="OrthoDB" id="5598852at2759"/>
<evidence type="ECO:0000259" key="1">
    <source>
        <dbReference type="Pfam" id="PF01636"/>
    </source>
</evidence>
<evidence type="ECO:0000313" key="2">
    <source>
        <dbReference type="EMBL" id="ETS85828.1"/>
    </source>
</evidence>
<dbReference type="InterPro" id="IPR011009">
    <property type="entry name" value="Kinase-like_dom_sf"/>
</dbReference>
<feature type="domain" description="Aminoglycoside phosphotransferase" evidence="1">
    <location>
        <begin position="99"/>
        <end position="237"/>
    </location>
</feature>
<dbReference type="Pfam" id="PF01636">
    <property type="entry name" value="APH"/>
    <property type="match status" value="1"/>
</dbReference>